<feature type="domain" description="HTH tetR-type" evidence="5">
    <location>
        <begin position="5"/>
        <end position="65"/>
    </location>
</feature>
<dbReference type="AlphaFoldDB" id="A0A5B2XG20"/>
<reference evidence="6 7" key="1">
    <citation type="submission" date="2019-09" db="EMBL/GenBank/DDBJ databases">
        <title>Goodfellowia gen. nov., a new genus of the Pseudonocardineae related to Actinoalloteichus, containing Goodfellowia coeruleoviolacea gen. nov., comb. nov. gen. nov., comb. nov.</title>
        <authorList>
            <person name="Labeda D."/>
        </authorList>
    </citation>
    <scope>NUCLEOTIDE SEQUENCE [LARGE SCALE GENOMIC DNA]</scope>
    <source>
        <strain evidence="6 7">AN110305</strain>
    </source>
</reference>
<protein>
    <submittedName>
        <fullName evidence="6">TetR/AcrR family transcriptional regulator</fullName>
    </submittedName>
</protein>
<dbReference type="RefSeq" id="WP_149849876.1">
    <property type="nucleotide sequence ID" value="NZ_VUOB01000022.1"/>
</dbReference>
<feature type="DNA-binding region" description="H-T-H motif" evidence="4">
    <location>
        <begin position="28"/>
        <end position="47"/>
    </location>
</feature>
<dbReference type="InterPro" id="IPR050109">
    <property type="entry name" value="HTH-type_TetR-like_transc_reg"/>
</dbReference>
<dbReference type="EMBL" id="VUOB01000022">
    <property type="protein sequence ID" value="KAA2262293.1"/>
    <property type="molecule type" value="Genomic_DNA"/>
</dbReference>
<dbReference type="PANTHER" id="PTHR30055:SF234">
    <property type="entry name" value="HTH-TYPE TRANSCRIPTIONAL REGULATOR BETI"/>
    <property type="match status" value="1"/>
</dbReference>
<dbReference type="PROSITE" id="PS50977">
    <property type="entry name" value="HTH_TETR_2"/>
    <property type="match status" value="1"/>
</dbReference>
<accession>A0A5B2XG20</accession>
<dbReference type="SUPFAM" id="SSF46689">
    <property type="entry name" value="Homeodomain-like"/>
    <property type="match status" value="1"/>
</dbReference>
<dbReference type="Gene3D" id="1.10.357.10">
    <property type="entry name" value="Tetracycline Repressor, domain 2"/>
    <property type="match status" value="1"/>
</dbReference>
<keyword evidence="3" id="KW-0804">Transcription</keyword>
<dbReference type="Pfam" id="PF00440">
    <property type="entry name" value="TetR_N"/>
    <property type="match status" value="1"/>
</dbReference>
<evidence type="ECO:0000259" key="5">
    <source>
        <dbReference type="PROSITE" id="PS50977"/>
    </source>
</evidence>
<dbReference type="PRINTS" id="PR00455">
    <property type="entry name" value="HTHTETR"/>
</dbReference>
<keyword evidence="1" id="KW-0805">Transcription regulation</keyword>
<dbReference type="GO" id="GO:0000976">
    <property type="term" value="F:transcription cis-regulatory region binding"/>
    <property type="evidence" value="ECO:0007669"/>
    <property type="project" value="TreeGrafter"/>
</dbReference>
<evidence type="ECO:0000313" key="6">
    <source>
        <dbReference type="EMBL" id="KAA2262293.1"/>
    </source>
</evidence>
<sequence>MNEFEARAARILDAASALLLRWGYRKITVEDIAKAAGVGKGTVYLHWKTKQQVFHGLFLRESLDVLRVLLDRMREEPDLALPGPMSATVYVEVMNRPISKALFLGDGTVLGELVEGSTSLRNYVSSSIGSYHDYLDLLRDNGFIRSDLDTAALTYVIDAVNRGFYLGQDAAGLQPDRSAPETAALLADAINRVVEPADRPDPHGVVRLQQQIVALFERWNDVLTEAIAATQNR</sequence>
<comment type="caution">
    <text evidence="6">The sequence shown here is derived from an EMBL/GenBank/DDBJ whole genome shotgun (WGS) entry which is preliminary data.</text>
</comment>
<keyword evidence="2 4" id="KW-0238">DNA-binding</keyword>
<organism evidence="6 7">
    <name type="scientific">Solihabitans fulvus</name>
    <dbReference type="NCBI Taxonomy" id="1892852"/>
    <lineage>
        <taxon>Bacteria</taxon>
        <taxon>Bacillati</taxon>
        <taxon>Actinomycetota</taxon>
        <taxon>Actinomycetes</taxon>
        <taxon>Pseudonocardiales</taxon>
        <taxon>Pseudonocardiaceae</taxon>
        <taxon>Solihabitans</taxon>
    </lineage>
</organism>
<dbReference type="PANTHER" id="PTHR30055">
    <property type="entry name" value="HTH-TYPE TRANSCRIPTIONAL REGULATOR RUTR"/>
    <property type="match status" value="1"/>
</dbReference>
<dbReference type="InterPro" id="IPR001647">
    <property type="entry name" value="HTH_TetR"/>
</dbReference>
<evidence type="ECO:0000313" key="7">
    <source>
        <dbReference type="Proteomes" id="UP000323454"/>
    </source>
</evidence>
<name>A0A5B2XG20_9PSEU</name>
<evidence type="ECO:0000256" key="4">
    <source>
        <dbReference type="PROSITE-ProRule" id="PRU00335"/>
    </source>
</evidence>
<dbReference type="GO" id="GO:0003700">
    <property type="term" value="F:DNA-binding transcription factor activity"/>
    <property type="evidence" value="ECO:0007669"/>
    <property type="project" value="TreeGrafter"/>
</dbReference>
<evidence type="ECO:0000256" key="2">
    <source>
        <dbReference type="ARBA" id="ARBA00023125"/>
    </source>
</evidence>
<reference evidence="6 7" key="2">
    <citation type="submission" date="2019-09" db="EMBL/GenBank/DDBJ databases">
        <authorList>
            <person name="Jin C."/>
        </authorList>
    </citation>
    <scope>NUCLEOTIDE SEQUENCE [LARGE SCALE GENOMIC DNA]</scope>
    <source>
        <strain evidence="6 7">AN110305</strain>
    </source>
</reference>
<dbReference type="Proteomes" id="UP000323454">
    <property type="component" value="Unassembled WGS sequence"/>
</dbReference>
<dbReference type="InterPro" id="IPR009057">
    <property type="entry name" value="Homeodomain-like_sf"/>
</dbReference>
<dbReference type="OrthoDB" id="3682047at2"/>
<dbReference type="PROSITE" id="PS01081">
    <property type="entry name" value="HTH_TETR_1"/>
    <property type="match status" value="1"/>
</dbReference>
<keyword evidence="7" id="KW-1185">Reference proteome</keyword>
<gene>
    <name evidence="6" type="ORF">F0L68_13520</name>
</gene>
<dbReference type="InterPro" id="IPR023772">
    <property type="entry name" value="DNA-bd_HTH_TetR-type_CS"/>
</dbReference>
<evidence type="ECO:0000256" key="1">
    <source>
        <dbReference type="ARBA" id="ARBA00023015"/>
    </source>
</evidence>
<evidence type="ECO:0000256" key="3">
    <source>
        <dbReference type="ARBA" id="ARBA00023163"/>
    </source>
</evidence>
<proteinExistence type="predicted"/>